<dbReference type="InterPro" id="IPR046251">
    <property type="entry name" value="DUF6284"/>
</dbReference>
<reference evidence="1 4" key="2">
    <citation type="submission" date="2021-01" db="EMBL/GenBank/DDBJ databases">
        <title>Whole genome shotgun sequence of Actinoplanes lobatus NBRC 12513.</title>
        <authorList>
            <person name="Komaki H."/>
            <person name="Tamura T."/>
        </authorList>
    </citation>
    <scope>NUCLEOTIDE SEQUENCE [LARGE SCALE GENOMIC DNA]</scope>
    <source>
        <strain evidence="1 4">NBRC 12513</strain>
    </source>
</reference>
<evidence type="ECO:0000313" key="3">
    <source>
        <dbReference type="Proteomes" id="UP000590511"/>
    </source>
</evidence>
<dbReference type="RefSeq" id="WP_407650796.1">
    <property type="nucleotide sequence ID" value="NZ_BOMP01000035.1"/>
</dbReference>
<proteinExistence type="predicted"/>
<protein>
    <submittedName>
        <fullName evidence="2">Uncharacterized protein</fullName>
    </submittedName>
</protein>
<sequence length="83" mass="9344">MSDHDFYAEPTAADLAAIEIEEPLINAELVWLDTEITLLNTAERGPVSELDVRRVRRAERAVIRETFALVARLTRSPSPRRAA</sequence>
<evidence type="ECO:0000313" key="1">
    <source>
        <dbReference type="EMBL" id="GIE39843.1"/>
    </source>
</evidence>
<organism evidence="2 3">
    <name type="scientific">Actinoplanes lobatus</name>
    <dbReference type="NCBI Taxonomy" id="113568"/>
    <lineage>
        <taxon>Bacteria</taxon>
        <taxon>Bacillati</taxon>
        <taxon>Actinomycetota</taxon>
        <taxon>Actinomycetes</taxon>
        <taxon>Micromonosporales</taxon>
        <taxon>Micromonosporaceae</taxon>
        <taxon>Actinoplanes</taxon>
    </lineage>
</organism>
<evidence type="ECO:0000313" key="4">
    <source>
        <dbReference type="Proteomes" id="UP000631312"/>
    </source>
</evidence>
<dbReference type="EMBL" id="BOMP01000035">
    <property type="protein sequence ID" value="GIE39843.1"/>
    <property type="molecule type" value="Genomic_DNA"/>
</dbReference>
<dbReference type="Pfam" id="PF19801">
    <property type="entry name" value="DUF6284"/>
    <property type="match status" value="1"/>
</dbReference>
<gene>
    <name evidence="1" type="ORF">Alo02nite_27410</name>
    <name evidence="2" type="ORF">BJ964_001757</name>
</gene>
<accession>A0A7W7HBT9</accession>
<name>A0A7W7HBT9_9ACTN</name>
<dbReference type="Proteomes" id="UP000631312">
    <property type="component" value="Unassembled WGS sequence"/>
</dbReference>
<dbReference type="AlphaFoldDB" id="A0A7W7HBT9"/>
<reference evidence="2 3" key="1">
    <citation type="submission" date="2020-08" db="EMBL/GenBank/DDBJ databases">
        <title>Sequencing the genomes of 1000 actinobacteria strains.</title>
        <authorList>
            <person name="Klenk H.-P."/>
        </authorList>
    </citation>
    <scope>NUCLEOTIDE SEQUENCE [LARGE SCALE GENOMIC DNA]</scope>
    <source>
        <strain evidence="2 3">DSM 43150</strain>
    </source>
</reference>
<evidence type="ECO:0000313" key="2">
    <source>
        <dbReference type="EMBL" id="MBB4747596.1"/>
    </source>
</evidence>
<dbReference type="Proteomes" id="UP000590511">
    <property type="component" value="Unassembled WGS sequence"/>
</dbReference>
<keyword evidence="4" id="KW-1185">Reference proteome</keyword>
<dbReference type="EMBL" id="JACHNC010000001">
    <property type="protein sequence ID" value="MBB4747596.1"/>
    <property type="molecule type" value="Genomic_DNA"/>
</dbReference>
<comment type="caution">
    <text evidence="2">The sequence shown here is derived from an EMBL/GenBank/DDBJ whole genome shotgun (WGS) entry which is preliminary data.</text>
</comment>